<sequence length="81" mass="9651">MPNQNDPLKIGKSLVFSDWKVISWVTDFITIFFFFSFQLHHKFLFLHFSSSTSLLPHHQSSPNLDIWTQRLLGRKTRDQFP</sequence>
<name>A0A914HMF2_GLORO</name>
<organism evidence="2 3">
    <name type="scientific">Globodera rostochiensis</name>
    <name type="common">Golden nematode worm</name>
    <name type="synonym">Heterodera rostochiensis</name>
    <dbReference type="NCBI Taxonomy" id="31243"/>
    <lineage>
        <taxon>Eukaryota</taxon>
        <taxon>Metazoa</taxon>
        <taxon>Ecdysozoa</taxon>
        <taxon>Nematoda</taxon>
        <taxon>Chromadorea</taxon>
        <taxon>Rhabditida</taxon>
        <taxon>Tylenchina</taxon>
        <taxon>Tylenchomorpha</taxon>
        <taxon>Tylenchoidea</taxon>
        <taxon>Heteroderidae</taxon>
        <taxon>Heteroderinae</taxon>
        <taxon>Globodera</taxon>
    </lineage>
</organism>
<accession>A0A914HMF2</accession>
<evidence type="ECO:0000256" key="1">
    <source>
        <dbReference type="SAM" id="Phobius"/>
    </source>
</evidence>
<keyword evidence="1" id="KW-1133">Transmembrane helix</keyword>
<dbReference type="WBParaSite" id="Gr19_v10_g2132.t1">
    <property type="protein sequence ID" value="Gr19_v10_g2132.t1"/>
    <property type="gene ID" value="Gr19_v10_g2132"/>
</dbReference>
<feature type="transmembrane region" description="Helical" evidence="1">
    <location>
        <begin position="21"/>
        <end position="39"/>
    </location>
</feature>
<protein>
    <submittedName>
        <fullName evidence="3">Ovule protein</fullName>
    </submittedName>
</protein>
<keyword evidence="2" id="KW-1185">Reference proteome</keyword>
<keyword evidence="1" id="KW-0472">Membrane</keyword>
<evidence type="ECO:0000313" key="3">
    <source>
        <dbReference type="WBParaSite" id="Gr19_v10_g2132.t1"/>
    </source>
</evidence>
<reference evidence="3" key="1">
    <citation type="submission" date="2022-11" db="UniProtKB">
        <authorList>
            <consortium name="WormBaseParasite"/>
        </authorList>
    </citation>
    <scope>IDENTIFICATION</scope>
</reference>
<proteinExistence type="predicted"/>
<dbReference type="Proteomes" id="UP000887572">
    <property type="component" value="Unplaced"/>
</dbReference>
<keyword evidence="1" id="KW-0812">Transmembrane</keyword>
<dbReference type="AlphaFoldDB" id="A0A914HMF2"/>
<evidence type="ECO:0000313" key="2">
    <source>
        <dbReference type="Proteomes" id="UP000887572"/>
    </source>
</evidence>